<gene>
    <name evidence="12" type="ORF">FJV41_03900</name>
</gene>
<comment type="similarity">
    <text evidence="2">Belongs to the bacterial solute-binding protein 1 family.</text>
</comment>
<dbReference type="InterPro" id="IPR006060">
    <property type="entry name" value="Maltose/Cyclodextrin-bd"/>
</dbReference>
<sequence>MKRLLALVLLATAWSAHAAEPQTAPLKLWHAYRGGEEAALLQATTLFTEKTGVRVDMLALPYDVYAAKLTNAIPHGAGPDVFIFNHERLRNFQGQNLLAPTTATLVRADYFANTVEALEVDGQVYGYPMSLKSLALYVNTKLVPRPPTTTAELLALLPTLSKPEEGRFGLAYESGDFYFHAPFLFGFDGPLFDATGRASFDTPGMARSLAFVKRLQDEGMMPQEVSGALVKTLFNDGRVAMTISGPWFTGEIAPSVQFRVVALPTVSETGTPMRPFLGVEAAFVSSRTEQAARAHELARFLSLGEASRVRTTVGRQIPADVAAYQLQEVKDDTLISSFREAAKDATPMPNTLEMARVWEPMKLTLRAVLQGGTRPEDAGALADRRYRALHRERPPDASPMPWLGLAGVMVLGGGTAWVLRRPAQSQTFRQRYPDVSRAVAYVAPAAAGLLVLVFIPFVVGLSLSLFHHDAGQYTFVGLANFVDILASRGYSITEPLSFYFTLAVTLLWAVVNVVLHVSIGLGLALVLKDPLLKMRGIYRVLLIIPWAVPNYITALMWKGMFHRQFGAINGLLVALDLEPVSWFTRFSTAFAANVATNTWLGFPFMMVVALGALQSIPPELYEAAEVDGASKWTQFRRITLPLLKPAMLPAVILGSVWTFNMFNIIYLVSGGEPGGATDILVSEAFRWAFQRNEQYGFAAAYSVLIFVVLMGWSVFTRRLMKPEEAS</sequence>
<dbReference type="PANTHER" id="PTHR30061">
    <property type="entry name" value="MALTOSE-BINDING PERIPLASMIC PROTEIN"/>
    <property type="match status" value="1"/>
</dbReference>
<dbReference type="PANTHER" id="PTHR30061:SF50">
    <property type="entry name" value="MALTOSE_MALTODEXTRIN-BINDING PERIPLASMIC PROTEIN"/>
    <property type="match status" value="1"/>
</dbReference>
<feature type="transmembrane region" description="Helical" evidence="9">
    <location>
        <begin position="498"/>
        <end position="525"/>
    </location>
</feature>
<dbReference type="CDD" id="cd06261">
    <property type="entry name" value="TM_PBP2"/>
    <property type="match status" value="1"/>
</dbReference>
<evidence type="ECO:0000256" key="3">
    <source>
        <dbReference type="ARBA" id="ARBA00022448"/>
    </source>
</evidence>
<keyword evidence="8 9" id="KW-0472">Membrane</keyword>
<dbReference type="PROSITE" id="PS50928">
    <property type="entry name" value="ABC_TM1"/>
    <property type="match status" value="1"/>
</dbReference>
<evidence type="ECO:0000256" key="4">
    <source>
        <dbReference type="ARBA" id="ARBA00022597"/>
    </source>
</evidence>
<comment type="caution">
    <text evidence="12">The sequence shown here is derived from an EMBL/GenBank/DDBJ whole genome shotgun (WGS) entry which is preliminary data.</text>
</comment>
<dbReference type="OrthoDB" id="9766758at2"/>
<dbReference type="InterPro" id="IPR035906">
    <property type="entry name" value="MetI-like_sf"/>
</dbReference>
<feature type="signal peptide" evidence="10">
    <location>
        <begin position="1"/>
        <end position="18"/>
    </location>
</feature>
<evidence type="ECO:0000313" key="13">
    <source>
        <dbReference type="Proteomes" id="UP000315369"/>
    </source>
</evidence>
<feature type="transmembrane region" description="Helical" evidence="9">
    <location>
        <begin position="439"/>
        <end position="464"/>
    </location>
</feature>
<keyword evidence="3 9" id="KW-0813">Transport</keyword>
<evidence type="ECO:0000256" key="7">
    <source>
        <dbReference type="ARBA" id="ARBA00022989"/>
    </source>
</evidence>
<dbReference type="InterPro" id="IPR006059">
    <property type="entry name" value="SBP"/>
</dbReference>
<dbReference type="Gene3D" id="3.40.190.10">
    <property type="entry name" value="Periplasmic binding protein-like II"/>
    <property type="match status" value="2"/>
</dbReference>
<feature type="domain" description="ABC transmembrane type-1" evidence="11">
    <location>
        <begin position="502"/>
        <end position="716"/>
    </location>
</feature>
<comment type="similarity">
    <text evidence="9">Belongs to the binding-protein-dependent transport system permease family.</text>
</comment>
<dbReference type="AlphaFoldDB" id="A0A540X9F3"/>
<evidence type="ECO:0000256" key="8">
    <source>
        <dbReference type="ARBA" id="ARBA00023136"/>
    </source>
</evidence>
<accession>A0A540X9F3</accession>
<evidence type="ECO:0000256" key="5">
    <source>
        <dbReference type="ARBA" id="ARBA00022692"/>
    </source>
</evidence>
<keyword evidence="7 9" id="KW-1133">Transmembrane helix</keyword>
<dbReference type="Pfam" id="PF00528">
    <property type="entry name" value="BPD_transp_1"/>
    <property type="match status" value="1"/>
</dbReference>
<feature type="transmembrane region" description="Helical" evidence="9">
    <location>
        <begin position="646"/>
        <end position="668"/>
    </location>
</feature>
<proteinExistence type="inferred from homology"/>
<evidence type="ECO:0000256" key="1">
    <source>
        <dbReference type="ARBA" id="ARBA00004651"/>
    </source>
</evidence>
<dbReference type="PRINTS" id="PR00181">
    <property type="entry name" value="MALTOSEBP"/>
</dbReference>
<feature type="transmembrane region" description="Helical" evidence="9">
    <location>
        <begin position="537"/>
        <end position="557"/>
    </location>
</feature>
<organism evidence="12 13">
    <name type="scientific">Myxococcus llanfairpwllgwyngyllgogerychwyrndrobwllllantysiliogogogochensis</name>
    <dbReference type="NCBI Taxonomy" id="2590453"/>
    <lineage>
        <taxon>Bacteria</taxon>
        <taxon>Pseudomonadati</taxon>
        <taxon>Myxococcota</taxon>
        <taxon>Myxococcia</taxon>
        <taxon>Myxococcales</taxon>
        <taxon>Cystobacterineae</taxon>
        <taxon>Myxococcaceae</taxon>
        <taxon>Myxococcus</taxon>
    </lineage>
</organism>
<keyword evidence="5 9" id="KW-0812">Transmembrane</keyword>
<dbReference type="RefSeq" id="WP_141641039.1">
    <property type="nucleotide sequence ID" value="NZ_VIFM01000009.1"/>
</dbReference>
<reference evidence="12 13" key="1">
    <citation type="submission" date="2019-06" db="EMBL/GenBank/DDBJ databases">
        <authorList>
            <person name="Livingstone P."/>
            <person name="Whitworth D."/>
        </authorList>
    </citation>
    <scope>NUCLEOTIDE SEQUENCE [LARGE SCALE GENOMIC DNA]</scope>
    <source>
        <strain evidence="12 13">AM401</strain>
    </source>
</reference>
<dbReference type="GO" id="GO:0055052">
    <property type="term" value="C:ATP-binding cassette (ABC) transporter complex, substrate-binding subunit-containing"/>
    <property type="evidence" value="ECO:0007669"/>
    <property type="project" value="TreeGrafter"/>
</dbReference>
<dbReference type="SUPFAM" id="SSF53850">
    <property type="entry name" value="Periplasmic binding protein-like II"/>
    <property type="match status" value="1"/>
</dbReference>
<dbReference type="GO" id="GO:0015144">
    <property type="term" value="F:carbohydrate transmembrane transporter activity"/>
    <property type="evidence" value="ECO:0007669"/>
    <property type="project" value="InterPro"/>
</dbReference>
<dbReference type="GO" id="GO:0042956">
    <property type="term" value="P:maltodextrin transmembrane transport"/>
    <property type="evidence" value="ECO:0007669"/>
    <property type="project" value="TreeGrafter"/>
</dbReference>
<protein>
    <submittedName>
        <fullName evidence="12">Extracellular solute-binding protein</fullName>
    </submittedName>
</protein>
<feature type="transmembrane region" description="Helical" evidence="9">
    <location>
        <begin position="695"/>
        <end position="715"/>
    </location>
</feature>
<dbReference type="Gene3D" id="1.10.3720.10">
    <property type="entry name" value="MetI-like"/>
    <property type="match status" value="1"/>
</dbReference>
<feature type="chain" id="PRO_5021865264" evidence="10">
    <location>
        <begin position="19"/>
        <end position="726"/>
    </location>
</feature>
<keyword evidence="4" id="KW-0762">Sugar transport</keyword>
<dbReference type="Proteomes" id="UP000315369">
    <property type="component" value="Unassembled WGS sequence"/>
</dbReference>
<keyword evidence="6 10" id="KW-0732">Signal</keyword>
<dbReference type="EMBL" id="VIFM01000009">
    <property type="protein sequence ID" value="TQF17294.1"/>
    <property type="molecule type" value="Genomic_DNA"/>
</dbReference>
<dbReference type="GO" id="GO:1901982">
    <property type="term" value="F:maltose binding"/>
    <property type="evidence" value="ECO:0007669"/>
    <property type="project" value="TreeGrafter"/>
</dbReference>
<evidence type="ECO:0000259" key="11">
    <source>
        <dbReference type="PROSITE" id="PS50928"/>
    </source>
</evidence>
<evidence type="ECO:0000256" key="2">
    <source>
        <dbReference type="ARBA" id="ARBA00008520"/>
    </source>
</evidence>
<dbReference type="Pfam" id="PF13416">
    <property type="entry name" value="SBP_bac_8"/>
    <property type="match status" value="1"/>
</dbReference>
<feature type="transmembrane region" description="Helical" evidence="9">
    <location>
        <begin position="400"/>
        <end position="419"/>
    </location>
</feature>
<comment type="subcellular location">
    <subcellularLocation>
        <location evidence="1 9">Cell membrane</location>
        <topology evidence="1 9">Multi-pass membrane protein</topology>
    </subcellularLocation>
</comment>
<dbReference type="SUPFAM" id="SSF161098">
    <property type="entry name" value="MetI-like"/>
    <property type="match status" value="1"/>
</dbReference>
<evidence type="ECO:0000256" key="6">
    <source>
        <dbReference type="ARBA" id="ARBA00022729"/>
    </source>
</evidence>
<keyword evidence="13" id="KW-1185">Reference proteome</keyword>
<evidence type="ECO:0000256" key="10">
    <source>
        <dbReference type="SAM" id="SignalP"/>
    </source>
</evidence>
<evidence type="ECO:0000313" key="12">
    <source>
        <dbReference type="EMBL" id="TQF17294.1"/>
    </source>
</evidence>
<evidence type="ECO:0000256" key="9">
    <source>
        <dbReference type="RuleBase" id="RU363032"/>
    </source>
</evidence>
<dbReference type="InterPro" id="IPR000515">
    <property type="entry name" value="MetI-like"/>
</dbReference>
<dbReference type="GO" id="GO:0015768">
    <property type="term" value="P:maltose transport"/>
    <property type="evidence" value="ECO:0007669"/>
    <property type="project" value="TreeGrafter"/>
</dbReference>
<name>A0A540X9F3_9BACT</name>